<feature type="non-terminal residue" evidence="1">
    <location>
        <position position="1"/>
    </location>
</feature>
<organism evidence="1">
    <name type="scientific">marine sediment metagenome</name>
    <dbReference type="NCBI Taxonomy" id="412755"/>
    <lineage>
        <taxon>unclassified sequences</taxon>
        <taxon>metagenomes</taxon>
        <taxon>ecological metagenomes</taxon>
    </lineage>
</organism>
<dbReference type="GO" id="GO:0051301">
    <property type="term" value="P:cell division"/>
    <property type="evidence" value="ECO:0007669"/>
    <property type="project" value="TreeGrafter"/>
</dbReference>
<dbReference type="PANTHER" id="PTHR32432:SF4">
    <property type="entry name" value="CELL DIVISION PROTEIN FTSA"/>
    <property type="match status" value="1"/>
</dbReference>
<dbReference type="Gene3D" id="3.30.420.40">
    <property type="match status" value="1"/>
</dbReference>
<accession>X0W435</accession>
<dbReference type="EMBL" id="BARS01036830">
    <property type="protein sequence ID" value="GAG19388.1"/>
    <property type="molecule type" value="Genomic_DNA"/>
</dbReference>
<dbReference type="GO" id="GO:0009898">
    <property type="term" value="C:cytoplasmic side of plasma membrane"/>
    <property type="evidence" value="ECO:0007669"/>
    <property type="project" value="TreeGrafter"/>
</dbReference>
<dbReference type="InterPro" id="IPR050696">
    <property type="entry name" value="FtsA/MreB"/>
</dbReference>
<comment type="caution">
    <text evidence="1">The sequence shown here is derived from an EMBL/GenBank/DDBJ whole genome shotgun (WGS) entry which is preliminary data.</text>
</comment>
<dbReference type="SUPFAM" id="SSF53067">
    <property type="entry name" value="Actin-like ATPase domain"/>
    <property type="match status" value="1"/>
</dbReference>
<sequence>GISDELLKADPDEDMTARLADQDEPEIPVKLKTNVTGSPAIVDRAEVELIIYQRARELLTKVRQYLEARGLMKHVVCGVVMTGGASVIKNHVQLANAVLQVSSRQGTPNNVENSIQAVAAPTYAAAVGLVRHAFAYRAAVRSGQIDADGPGAPVWRRVWRFVNQFLLPR</sequence>
<gene>
    <name evidence="1" type="ORF">S01H1_56550</name>
</gene>
<dbReference type="InterPro" id="IPR043129">
    <property type="entry name" value="ATPase_NBD"/>
</dbReference>
<dbReference type="AlphaFoldDB" id="X0W435"/>
<reference evidence="1" key="1">
    <citation type="journal article" date="2014" name="Front. Microbiol.">
        <title>High frequency of phylogenetically diverse reductive dehalogenase-homologous genes in deep subseafloor sedimentary metagenomes.</title>
        <authorList>
            <person name="Kawai M."/>
            <person name="Futagami T."/>
            <person name="Toyoda A."/>
            <person name="Takaki Y."/>
            <person name="Nishi S."/>
            <person name="Hori S."/>
            <person name="Arai W."/>
            <person name="Tsubouchi T."/>
            <person name="Morono Y."/>
            <person name="Uchiyama I."/>
            <person name="Ito T."/>
            <person name="Fujiyama A."/>
            <person name="Inagaki F."/>
            <person name="Takami H."/>
        </authorList>
    </citation>
    <scope>NUCLEOTIDE SEQUENCE</scope>
    <source>
        <strain evidence="1">Expedition CK06-06</strain>
    </source>
</reference>
<proteinExistence type="predicted"/>
<evidence type="ECO:0008006" key="2">
    <source>
        <dbReference type="Google" id="ProtNLM"/>
    </source>
</evidence>
<evidence type="ECO:0000313" key="1">
    <source>
        <dbReference type="EMBL" id="GAG19388.1"/>
    </source>
</evidence>
<name>X0W435_9ZZZZ</name>
<protein>
    <recommendedName>
        <fullName evidence="2">SHS2 domain-containing protein</fullName>
    </recommendedName>
</protein>
<dbReference type="GO" id="GO:0032153">
    <property type="term" value="C:cell division site"/>
    <property type="evidence" value="ECO:0007669"/>
    <property type="project" value="TreeGrafter"/>
</dbReference>
<dbReference type="PANTHER" id="PTHR32432">
    <property type="entry name" value="CELL DIVISION PROTEIN FTSA-RELATED"/>
    <property type="match status" value="1"/>
</dbReference>